<protein>
    <recommendedName>
        <fullName evidence="1">Aminoglycoside phosphotransferase domain-containing protein</fullName>
    </recommendedName>
</protein>
<dbReference type="SUPFAM" id="SSF56112">
    <property type="entry name" value="Protein kinase-like (PK-like)"/>
    <property type="match status" value="1"/>
</dbReference>
<name>A0ABR6JCD6_AGRRD</name>
<dbReference type="Gene3D" id="3.90.1200.10">
    <property type="match status" value="1"/>
</dbReference>
<dbReference type="EMBL" id="JACIHP010000005">
    <property type="protein sequence ID" value="MBB4492609.1"/>
    <property type="molecule type" value="Genomic_DNA"/>
</dbReference>
<dbReference type="Pfam" id="PF01636">
    <property type="entry name" value="APH"/>
    <property type="match status" value="1"/>
</dbReference>
<sequence length="366" mass="42119">MNKTGVDILLNENGRDVIRWQRALREILKEDTIILEIEPQIDTGAKRFGVTQTVIIHVEIEGCAKKYFLKSPSEQLYSEEMPWDSAKEVYWRTNGYHSCPAHVPLLAAGYVNAEGLVETRGTLGDKLVVIEPEIEGLPFRFFFDSSRPYSEQEGLSHATLISEYFRTLHVEEPDLNAPAKYYRSLRDAFWNPTIRLLHANSLFWSAFPNRTAFITEKLLEWQARLAQNPQRLRRVHLDFHPWNIILNDTGINVIGRRIPGYGDPADDIACIMANDYAFSLSSHGTLAHGFRRCFCELLRYYTVEAFPDDPKGELLTPFFAKRLILFLSPTHYQFTSTLQDTLWSALHDLLNRKIFLCDLAEGEFGD</sequence>
<dbReference type="RefSeq" id="WP_183229458.1">
    <property type="nucleotide sequence ID" value="NZ_JACIGS010000005.1"/>
</dbReference>
<evidence type="ECO:0000259" key="1">
    <source>
        <dbReference type="Pfam" id="PF01636"/>
    </source>
</evidence>
<dbReference type="InterPro" id="IPR011009">
    <property type="entry name" value="Kinase-like_dom_sf"/>
</dbReference>
<gene>
    <name evidence="2" type="ORF">GGE40_004454</name>
</gene>
<reference evidence="2 3" key="1">
    <citation type="submission" date="2020-08" db="EMBL/GenBank/DDBJ databases">
        <title>Genomic Encyclopedia of Type Strains, Phase IV (KMG-V): Genome sequencing to study the core and pangenomes of soil and plant-associated prokaryotes.</title>
        <authorList>
            <person name="Whitman W."/>
        </authorList>
    </citation>
    <scope>NUCLEOTIDE SEQUENCE [LARGE SCALE GENOMIC DNA]</scope>
    <source>
        <strain evidence="2 3">SEMIA 461</strain>
    </source>
</reference>
<accession>A0ABR6JCD6</accession>
<proteinExistence type="predicted"/>
<keyword evidence="3" id="KW-1185">Reference proteome</keyword>
<feature type="domain" description="Aminoglycoside phosphotransferase" evidence="1">
    <location>
        <begin position="215"/>
        <end position="272"/>
    </location>
</feature>
<dbReference type="InterPro" id="IPR002575">
    <property type="entry name" value="Aminoglycoside_PTrfase"/>
</dbReference>
<dbReference type="Proteomes" id="UP000534590">
    <property type="component" value="Unassembled WGS sequence"/>
</dbReference>
<evidence type="ECO:0000313" key="2">
    <source>
        <dbReference type="EMBL" id="MBB4492609.1"/>
    </source>
</evidence>
<evidence type="ECO:0000313" key="3">
    <source>
        <dbReference type="Proteomes" id="UP000534590"/>
    </source>
</evidence>
<comment type="caution">
    <text evidence="2">The sequence shown here is derived from an EMBL/GenBank/DDBJ whole genome shotgun (WGS) entry which is preliminary data.</text>
</comment>
<organism evidence="2 3">
    <name type="scientific">Agrobacterium radiobacter</name>
    <dbReference type="NCBI Taxonomy" id="362"/>
    <lineage>
        <taxon>Bacteria</taxon>
        <taxon>Pseudomonadati</taxon>
        <taxon>Pseudomonadota</taxon>
        <taxon>Alphaproteobacteria</taxon>
        <taxon>Hyphomicrobiales</taxon>
        <taxon>Rhizobiaceae</taxon>
        <taxon>Rhizobium/Agrobacterium group</taxon>
        <taxon>Agrobacterium</taxon>
        <taxon>Agrobacterium tumefaciens complex</taxon>
    </lineage>
</organism>